<dbReference type="SUPFAM" id="SSF47336">
    <property type="entry name" value="ACP-like"/>
    <property type="match status" value="1"/>
</dbReference>
<dbReference type="EMBL" id="CP015017">
    <property type="protein sequence ID" value="APC00499.1"/>
    <property type="molecule type" value="Genomic_DNA"/>
</dbReference>
<name>A0AAC9IPN5_9BURK</name>
<dbReference type="InterPro" id="IPR009081">
    <property type="entry name" value="PP-bd_ACP"/>
</dbReference>
<dbReference type="Pfam" id="PF00550">
    <property type="entry name" value="PP-binding"/>
    <property type="match status" value="1"/>
</dbReference>
<protein>
    <recommendedName>
        <fullName evidence="1">Carrier domain-containing protein</fullName>
    </recommendedName>
</protein>
<evidence type="ECO:0000313" key="3">
    <source>
        <dbReference type="Proteomes" id="UP000182060"/>
    </source>
</evidence>
<gene>
    <name evidence="2" type="ORF">AOC25_02105</name>
</gene>
<evidence type="ECO:0000313" key="2">
    <source>
        <dbReference type="EMBL" id="APC00499.1"/>
    </source>
</evidence>
<sequence>MNYTEARKLVVRGILENPLVFMDAKSQESLTSLPEDVSFKELTMDSLAFMELSIWLQLEIDIELTEVDLSDLGSINALATYLSEV</sequence>
<evidence type="ECO:0000259" key="1">
    <source>
        <dbReference type="PROSITE" id="PS50075"/>
    </source>
</evidence>
<reference evidence="2" key="1">
    <citation type="journal article" date="2017" name="Appl. Environ. Microbiol.">
        <title>Microdiversification of a pelagic Polynucleobacter species is mainly driven by acquisition of genomic islands from a partially interspecific gene pool.</title>
        <authorList>
            <person name="Hoetzinger M."/>
            <person name="Hahn M.W."/>
            <person name="Jezberova J."/>
            <person name="Schmidt J."/>
            <person name="Koll U."/>
        </authorList>
    </citation>
    <scope>NUCLEOTIDE SEQUENCE</scope>
    <source>
        <strain evidence="2">MWH-RechtKol4</strain>
    </source>
</reference>
<dbReference type="InterPro" id="IPR036736">
    <property type="entry name" value="ACP-like_sf"/>
</dbReference>
<proteinExistence type="predicted"/>
<accession>A0AAC9IPN5</accession>
<dbReference type="RefSeq" id="WP_071538728.1">
    <property type="nucleotide sequence ID" value="NZ_CP015016.1"/>
</dbReference>
<dbReference type="Gene3D" id="1.10.1200.10">
    <property type="entry name" value="ACP-like"/>
    <property type="match status" value="1"/>
</dbReference>
<organism evidence="2 3">
    <name type="scientific">Polynucleobacter asymbioticus</name>
    <dbReference type="NCBI Taxonomy" id="576611"/>
    <lineage>
        <taxon>Bacteria</taxon>
        <taxon>Pseudomonadati</taxon>
        <taxon>Pseudomonadota</taxon>
        <taxon>Betaproteobacteria</taxon>
        <taxon>Burkholderiales</taxon>
        <taxon>Burkholderiaceae</taxon>
        <taxon>Polynucleobacter</taxon>
    </lineage>
</organism>
<dbReference type="Proteomes" id="UP000182060">
    <property type="component" value="Chromosome"/>
</dbReference>
<dbReference type="AlphaFoldDB" id="A0AAC9IPN5"/>
<dbReference type="PROSITE" id="PS50075">
    <property type="entry name" value="CARRIER"/>
    <property type="match status" value="1"/>
</dbReference>
<feature type="domain" description="Carrier" evidence="1">
    <location>
        <begin position="12"/>
        <end position="85"/>
    </location>
</feature>